<evidence type="ECO:0000313" key="3">
    <source>
        <dbReference type="Proteomes" id="UP001642540"/>
    </source>
</evidence>
<protein>
    <recommendedName>
        <fullName evidence="4">Gustatory receptor</fullName>
    </recommendedName>
</protein>
<feature type="transmembrane region" description="Helical" evidence="1">
    <location>
        <begin position="162"/>
        <end position="183"/>
    </location>
</feature>
<dbReference type="Proteomes" id="UP001642540">
    <property type="component" value="Unassembled WGS sequence"/>
</dbReference>
<evidence type="ECO:0008006" key="4">
    <source>
        <dbReference type="Google" id="ProtNLM"/>
    </source>
</evidence>
<name>A0ABP1RTP6_9HEXA</name>
<organism evidence="2 3">
    <name type="scientific">Orchesella dallaii</name>
    <dbReference type="NCBI Taxonomy" id="48710"/>
    <lineage>
        <taxon>Eukaryota</taxon>
        <taxon>Metazoa</taxon>
        <taxon>Ecdysozoa</taxon>
        <taxon>Arthropoda</taxon>
        <taxon>Hexapoda</taxon>
        <taxon>Collembola</taxon>
        <taxon>Entomobryomorpha</taxon>
        <taxon>Entomobryoidea</taxon>
        <taxon>Orchesellidae</taxon>
        <taxon>Orchesellinae</taxon>
        <taxon>Orchesella</taxon>
    </lineage>
</organism>
<evidence type="ECO:0000256" key="1">
    <source>
        <dbReference type="SAM" id="Phobius"/>
    </source>
</evidence>
<evidence type="ECO:0000313" key="2">
    <source>
        <dbReference type="EMBL" id="CAL8135243.1"/>
    </source>
</evidence>
<keyword evidence="3" id="KW-1185">Reference proteome</keyword>
<keyword evidence="1" id="KW-1133">Transmembrane helix</keyword>
<feature type="transmembrane region" description="Helical" evidence="1">
    <location>
        <begin position="285"/>
        <end position="306"/>
    </location>
</feature>
<comment type="caution">
    <text evidence="2">The sequence shown here is derived from an EMBL/GenBank/DDBJ whole genome shotgun (WGS) entry which is preliminary data.</text>
</comment>
<feature type="transmembrane region" description="Helical" evidence="1">
    <location>
        <begin position="21"/>
        <end position="40"/>
    </location>
</feature>
<feature type="transmembrane region" description="Helical" evidence="1">
    <location>
        <begin position="318"/>
        <end position="341"/>
    </location>
</feature>
<reference evidence="2 3" key="1">
    <citation type="submission" date="2024-08" db="EMBL/GenBank/DDBJ databases">
        <authorList>
            <person name="Cucini C."/>
            <person name="Frati F."/>
        </authorList>
    </citation>
    <scope>NUCLEOTIDE SEQUENCE [LARGE SCALE GENOMIC DNA]</scope>
</reference>
<feature type="transmembrane region" description="Helical" evidence="1">
    <location>
        <begin position="95"/>
        <end position="116"/>
    </location>
</feature>
<dbReference type="EMBL" id="CAXLJM020000107">
    <property type="protein sequence ID" value="CAL8135243.1"/>
    <property type="molecule type" value="Genomic_DNA"/>
</dbReference>
<gene>
    <name evidence="2" type="ORF">ODALV1_LOCUS25894</name>
</gene>
<sequence>MSNRGKVPKVGNRNSPKALHCHATFSVYNFLFSWCNLMVLEWDFDKLLLFTRGSFCSKYFQWYITVFVCAVLMGFGSCSYIIINSKTLPAQLVCAAYLISAVIILLCGLATVAGFYPNELTKGINNLTLLKRQLDDDGFFRTISGNKKLETYWKWTSRGVQLMIISFAGISVVLPMAAVVMSIDPFFCTFPLLFPTSQKCVNSPICNLLRGAAIVLSRLAVAYICCIEVTRFFSFFFSTLVYMFEVQMRYLNILHNFPLGSRMDGKFLKWYNSYRVADQSFKEPFSLVVFILLGDGFVIFVVANVMTIKTYYILPIEVYWICPMVSLMTAFFVYIFLPLAIMNDKETKQLIWRRTSNLNRGGDGLALWERKLVRRKLRSLRPVAFQCGTVFTLSYGVDLRFIGAILIRTCDGLILI</sequence>
<keyword evidence="1" id="KW-0472">Membrane</keyword>
<accession>A0ABP1RTP6</accession>
<keyword evidence="1" id="KW-0812">Transmembrane</keyword>
<feature type="transmembrane region" description="Helical" evidence="1">
    <location>
        <begin position="220"/>
        <end position="244"/>
    </location>
</feature>
<proteinExistence type="predicted"/>
<feature type="transmembrane region" description="Helical" evidence="1">
    <location>
        <begin position="60"/>
        <end position="83"/>
    </location>
</feature>